<evidence type="ECO:0000256" key="2">
    <source>
        <dbReference type="ARBA" id="ARBA00005642"/>
    </source>
</evidence>
<dbReference type="Pfam" id="PF16198">
    <property type="entry name" value="TruB_C_2"/>
    <property type="match status" value="1"/>
</dbReference>
<dbReference type="GO" id="GO:0003723">
    <property type="term" value="F:RNA binding"/>
    <property type="evidence" value="ECO:0007669"/>
    <property type="project" value="InterPro"/>
</dbReference>
<proteinExistence type="inferred from homology"/>
<comment type="similarity">
    <text evidence="2 5">Belongs to the pseudouridine synthase TruB family. Type 1 subfamily.</text>
</comment>
<dbReference type="HAMAP" id="MF_01080">
    <property type="entry name" value="TruB_bact"/>
    <property type="match status" value="1"/>
</dbReference>
<dbReference type="Gene3D" id="3.30.2350.10">
    <property type="entry name" value="Pseudouridine synthase"/>
    <property type="match status" value="1"/>
</dbReference>
<sequence length="248" mass="26880">MDMHGFLLVDKPDGMTSHDVINRVRRFTGERRVGHAGTLDPFATGLLIVGVGRMATREFPKLVGLDKEYEAIFMFGATSDTDDRTGTISPTLGAESNKILERQALDYVMKTFTGAIEQIPPAYSAIKIKGKKMYEAAREGTPIEAKARAVTVHAFNLLGAPKPTANGQRITVRIRCGSGTYVRSLARDLGGAIGMGGYVEELRRTSVGPFRIDEAVPLNALNSENILDALQTEEAVLSRLTPSATVIQ</sequence>
<protein>
    <recommendedName>
        <fullName evidence="5">tRNA pseudouridine synthase B</fullName>
        <ecNumber evidence="5">5.4.99.25</ecNumber>
    </recommendedName>
    <alternativeName>
        <fullName evidence="5">tRNA pseudouridine(55) synthase</fullName>
        <shortName evidence="5">Psi55 synthase</shortName>
    </alternativeName>
    <alternativeName>
        <fullName evidence="5">tRNA pseudouridylate synthase</fullName>
    </alternativeName>
    <alternativeName>
        <fullName evidence="5">tRNA-uridine isomerase</fullName>
    </alternativeName>
</protein>
<evidence type="ECO:0000256" key="1">
    <source>
        <dbReference type="ARBA" id="ARBA00000385"/>
    </source>
</evidence>
<evidence type="ECO:0000313" key="8">
    <source>
        <dbReference type="EMBL" id="OGL98819.1"/>
    </source>
</evidence>
<evidence type="ECO:0000259" key="7">
    <source>
        <dbReference type="Pfam" id="PF16198"/>
    </source>
</evidence>
<dbReference type="PANTHER" id="PTHR13767">
    <property type="entry name" value="TRNA-PSEUDOURIDINE SYNTHASE"/>
    <property type="match status" value="1"/>
</dbReference>
<dbReference type="CDD" id="cd02573">
    <property type="entry name" value="PseudoU_synth_EcTruB"/>
    <property type="match status" value="1"/>
</dbReference>
<comment type="function">
    <text evidence="5">Responsible for synthesis of pseudouridine from uracil-55 in the psi GC loop of transfer RNAs.</text>
</comment>
<accession>A0A1F7W7R3</accession>
<gene>
    <name evidence="5" type="primary">truB</name>
    <name evidence="8" type="ORF">A2304_04985</name>
</gene>
<dbReference type="PANTHER" id="PTHR13767:SF2">
    <property type="entry name" value="PSEUDOURIDYLATE SYNTHASE TRUB1"/>
    <property type="match status" value="1"/>
</dbReference>
<reference evidence="8 9" key="1">
    <citation type="journal article" date="2016" name="Nat. Commun.">
        <title>Thousands of microbial genomes shed light on interconnected biogeochemical processes in an aquifer system.</title>
        <authorList>
            <person name="Anantharaman K."/>
            <person name="Brown C.T."/>
            <person name="Hug L.A."/>
            <person name="Sharon I."/>
            <person name="Castelle C.J."/>
            <person name="Probst A.J."/>
            <person name="Thomas B.C."/>
            <person name="Singh A."/>
            <person name="Wilkins M.J."/>
            <person name="Karaoz U."/>
            <person name="Brodie E.L."/>
            <person name="Williams K.H."/>
            <person name="Hubbard S.S."/>
            <person name="Banfield J.F."/>
        </authorList>
    </citation>
    <scope>NUCLEOTIDE SEQUENCE [LARGE SCALE GENOMIC DNA]</scope>
</reference>
<dbReference type="GO" id="GO:0160148">
    <property type="term" value="F:tRNA pseudouridine(55) synthase activity"/>
    <property type="evidence" value="ECO:0007669"/>
    <property type="project" value="UniProtKB-EC"/>
</dbReference>
<dbReference type="InterPro" id="IPR014780">
    <property type="entry name" value="tRNA_psdUridine_synth_TruB"/>
</dbReference>
<evidence type="ECO:0000256" key="4">
    <source>
        <dbReference type="ARBA" id="ARBA00023235"/>
    </source>
</evidence>
<keyword evidence="3 5" id="KW-0819">tRNA processing</keyword>
<feature type="active site" description="Nucleophile" evidence="5">
    <location>
        <position position="40"/>
    </location>
</feature>
<organism evidence="8 9">
    <name type="scientific">Candidatus Uhrbacteria bacterium RIFOXYB2_FULL_57_15</name>
    <dbReference type="NCBI Taxonomy" id="1802422"/>
    <lineage>
        <taxon>Bacteria</taxon>
        <taxon>Candidatus Uhriibacteriota</taxon>
    </lineage>
</organism>
<comment type="catalytic activity">
    <reaction evidence="1 5">
        <text>uridine(55) in tRNA = pseudouridine(55) in tRNA</text>
        <dbReference type="Rhea" id="RHEA:42532"/>
        <dbReference type="Rhea" id="RHEA-COMP:10101"/>
        <dbReference type="Rhea" id="RHEA-COMP:10102"/>
        <dbReference type="ChEBI" id="CHEBI:65314"/>
        <dbReference type="ChEBI" id="CHEBI:65315"/>
        <dbReference type="EC" id="5.4.99.25"/>
    </reaction>
</comment>
<dbReference type="EMBL" id="MGFE01000015">
    <property type="protein sequence ID" value="OGL98819.1"/>
    <property type="molecule type" value="Genomic_DNA"/>
</dbReference>
<dbReference type="GO" id="GO:0031119">
    <property type="term" value="P:tRNA pseudouridine synthesis"/>
    <property type="evidence" value="ECO:0007669"/>
    <property type="project" value="UniProtKB-UniRule"/>
</dbReference>
<keyword evidence="4 5" id="KW-0413">Isomerase</keyword>
<dbReference type="InterPro" id="IPR020103">
    <property type="entry name" value="PsdUridine_synth_cat_dom_sf"/>
</dbReference>
<dbReference type="AlphaFoldDB" id="A0A1F7W7R3"/>
<dbReference type="Pfam" id="PF01509">
    <property type="entry name" value="TruB_N"/>
    <property type="match status" value="1"/>
</dbReference>
<evidence type="ECO:0000313" key="9">
    <source>
        <dbReference type="Proteomes" id="UP000176501"/>
    </source>
</evidence>
<dbReference type="Proteomes" id="UP000176501">
    <property type="component" value="Unassembled WGS sequence"/>
</dbReference>
<name>A0A1F7W7R3_9BACT</name>
<evidence type="ECO:0000256" key="5">
    <source>
        <dbReference type="HAMAP-Rule" id="MF_01080"/>
    </source>
</evidence>
<dbReference type="GO" id="GO:1990481">
    <property type="term" value="P:mRNA pseudouridine synthesis"/>
    <property type="evidence" value="ECO:0007669"/>
    <property type="project" value="TreeGrafter"/>
</dbReference>
<feature type="domain" description="Pseudouridine synthase II N-terminal" evidence="6">
    <location>
        <begin position="25"/>
        <end position="182"/>
    </location>
</feature>
<feature type="domain" description="tRNA pseudouridylate synthase B C-terminal" evidence="7">
    <location>
        <begin position="183"/>
        <end position="234"/>
    </location>
</feature>
<evidence type="ECO:0000259" key="6">
    <source>
        <dbReference type="Pfam" id="PF01509"/>
    </source>
</evidence>
<evidence type="ECO:0000256" key="3">
    <source>
        <dbReference type="ARBA" id="ARBA00022694"/>
    </source>
</evidence>
<dbReference type="NCBIfam" id="TIGR00431">
    <property type="entry name" value="TruB"/>
    <property type="match status" value="1"/>
</dbReference>
<dbReference type="InterPro" id="IPR002501">
    <property type="entry name" value="PsdUridine_synth_N"/>
</dbReference>
<dbReference type="InterPro" id="IPR032819">
    <property type="entry name" value="TruB_C"/>
</dbReference>
<dbReference type="SUPFAM" id="SSF55120">
    <property type="entry name" value="Pseudouridine synthase"/>
    <property type="match status" value="1"/>
</dbReference>
<comment type="caution">
    <text evidence="8">The sequence shown here is derived from an EMBL/GenBank/DDBJ whole genome shotgun (WGS) entry which is preliminary data.</text>
</comment>
<dbReference type="EC" id="5.4.99.25" evidence="5"/>